<organism evidence="2 3">
    <name type="scientific">Solanum commersonii</name>
    <name type="common">Commerson's wild potato</name>
    <name type="synonym">Commerson's nightshade</name>
    <dbReference type="NCBI Taxonomy" id="4109"/>
    <lineage>
        <taxon>Eukaryota</taxon>
        <taxon>Viridiplantae</taxon>
        <taxon>Streptophyta</taxon>
        <taxon>Embryophyta</taxon>
        <taxon>Tracheophyta</taxon>
        <taxon>Spermatophyta</taxon>
        <taxon>Magnoliopsida</taxon>
        <taxon>eudicotyledons</taxon>
        <taxon>Gunneridae</taxon>
        <taxon>Pentapetalae</taxon>
        <taxon>asterids</taxon>
        <taxon>lamiids</taxon>
        <taxon>Solanales</taxon>
        <taxon>Solanaceae</taxon>
        <taxon>Solanoideae</taxon>
        <taxon>Solaneae</taxon>
        <taxon>Solanum</taxon>
    </lineage>
</organism>
<gene>
    <name evidence="2" type="ORF">H5410_028800</name>
</gene>
<feature type="compositionally biased region" description="Low complexity" evidence="1">
    <location>
        <begin position="73"/>
        <end position="92"/>
    </location>
</feature>
<name>A0A9J5Z766_SOLCO</name>
<reference evidence="2 3" key="1">
    <citation type="submission" date="2020-09" db="EMBL/GenBank/DDBJ databases">
        <title>De no assembly of potato wild relative species, Solanum commersonii.</title>
        <authorList>
            <person name="Cho K."/>
        </authorList>
    </citation>
    <scope>NUCLEOTIDE SEQUENCE [LARGE SCALE GENOMIC DNA]</scope>
    <source>
        <strain evidence="2">LZ3.2</strain>
        <tissue evidence="2">Leaf</tissue>
    </source>
</reference>
<dbReference type="AlphaFoldDB" id="A0A9J5Z766"/>
<protein>
    <submittedName>
        <fullName evidence="2">Uncharacterized protein</fullName>
    </submittedName>
</protein>
<accession>A0A9J5Z766</accession>
<evidence type="ECO:0000313" key="2">
    <source>
        <dbReference type="EMBL" id="KAG5607308.1"/>
    </source>
</evidence>
<evidence type="ECO:0000313" key="3">
    <source>
        <dbReference type="Proteomes" id="UP000824120"/>
    </source>
</evidence>
<dbReference type="EMBL" id="JACXVP010000005">
    <property type="protein sequence ID" value="KAG5607308.1"/>
    <property type="molecule type" value="Genomic_DNA"/>
</dbReference>
<feature type="region of interest" description="Disordered" evidence="1">
    <location>
        <begin position="41"/>
        <end position="102"/>
    </location>
</feature>
<evidence type="ECO:0000256" key="1">
    <source>
        <dbReference type="SAM" id="MobiDB-lite"/>
    </source>
</evidence>
<keyword evidence="3" id="KW-1185">Reference proteome</keyword>
<dbReference type="Proteomes" id="UP000824120">
    <property type="component" value="Chromosome 5"/>
</dbReference>
<sequence>MWYSRRVGRLWLHFHVNKSALFESSLYSISLFQSDPTSEISNAAATEEVPPKSPPTLTEALPKSSPALAEVLPKTSPKSSSTIGSSGCAASSNPKPSLPSKV</sequence>
<comment type="caution">
    <text evidence="2">The sequence shown here is derived from an EMBL/GenBank/DDBJ whole genome shotgun (WGS) entry which is preliminary data.</text>
</comment>
<proteinExistence type="predicted"/>